<feature type="transmembrane region" description="Helical" evidence="8">
    <location>
        <begin position="60"/>
        <end position="79"/>
    </location>
</feature>
<organism evidence="9 10">
    <name type="scientific">Streptomyces marincola</name>
    <dbReference type="NCBI Taxonomy" id="2878388"/>
    <lineage>
        <taxon>Bacteria</taxon>
        <taxon>Bacillati</taxon>
        <taxon>Actinomycetota</taxon>
        <taxon>Actinomycetes</taxon>
        <taxon>Kitasatosporales</taxon>
        <taxon>Streptomycetaceae</taxon>
        <taxon>Streptomyces</taxon>
    </lineage>
</organism>
<dbReference type="FunFam" id="1.10.3730.20:FF:000001">
    <property type="entry name" value="Quaternary ammonium compound resistance transporter SugE"/>
    <property type="match status" value="1"/>
</dbReference>
<dbReference type="RefSeq" id="WP_086157416.1">
    <property type="nucleotide sequence ID" value="NZ_CP021121.1"/>
</dbReference>
<keyword evidence="2" id="KW-0813">Transport</keyword>
<dbReference type="Gene3D" id="1.10.3730.20">
    <property type="match status" value="1"/>
</dbReference>
<dbReference type="PANTHER" id="PTHR30561">
    <property type="entry name" value="SMR FAMILY PROTON-DEPENDENT DRUG EFFLUX TRANSPORTER SUGE"/>
    <property type="match status" value="1"/>
</dbReference>
<gene>
    <name evidence="9" type="ORF">CAG99_02710</name>
</gene>
<keyword evidence="5 8" id="KW-1133">Transmembrane helix</keyword>
<evidence type="ECO:0000256" key="1">
    <source>
        <dbReference type="ARBA" id="ARBA00004651"/>
    </source>
</evidence>
<evidence type="ECO:0000256" key="5">
    <source>
        <dbReference type="ARBA" id="ARBA00022989"/>
    </source>
</evidence>
<feature type="transmembrane region" description="Helical" evidence="8">
    <location>
        <begin position="34"/>
        <end position="53"/>
    </location>
</feature>
<evidence type="ECO:0000256" key="3">
    <source>
        <dbReference type="ARBA" id="ARBA00022475"/>
    </source>
</evidence>
<keyword evidence="6 8" id="KW-0472">Membrane</keyword>
<evidence type="ECO:0000256" key="2">
    <source>
        <dbReference type="ARBA" id="ARBA00022448"/>
    </source>
</evidence>
<proteinExistence type="inferred from homology"/>
<evidence type="ECO:0000256" key="7">
    <source>
        <dbReference type="RuleBase" id="RU003942"/>
    </source>
</evidence>
<dbReference type="AlphaFoldDB" id="A0A1W7CSV7"/>
<dbReference type="GO" id="GO:0022857">
    <property type="term" value="F:transmembrane transporter activity"/>
    <property type="evidence" value="ECO:0007669"/>
    <property type="project" value="InterPro"/>
</dbReference>
<dbReference type="InterPro" id="IPR045324">
    <property type="entry name" value="Small_multidrug_res"/>
</dbReference>
<comment type="similarity">
    <text evidence="7">Belongs to the drug/metabolite transporter (DMT) superfamily. Small multidrug resistance (SMR) (TC 2.A.7.1) family.</text>
</comment>
<dbReference type="InterPro" id="IPR000390">
    <property type="entry name" value="Small_drug/metabolite_transptr"/>
</dbReference>
<comment type="subcellular location">
    <subcellularLocation>
        <location evidence="1 7">Cell membrane</location>
        <topology evidence="1 7">Multi-pass membrane protein</topology>
    </subcellularLocation>
</comment>
<dbReference type="KEGG" id="smao:CAG99_02710"/>
<dbReference type="Proteomes" id="UP000194218">
    <property type="component" value="Chromosome"/>
</dbReference>
<evidence type="ECO:0000256" key="6">
    <source>
        <dbReference type="ARBA" id="ARBA00023136"/>
    </source>
</evidence>
<name>A0A1W7CSV7_9ACTN</name>
<accession>A0A1W7CSV7</accession>
<evidence type="ECO:0000256" key="4">
    <source>
        <dbReference type="ARBA" id="ARBA00022692"/>
    </source>
</evidence>
<sequence length="106" mass="10664">MAAWGLLLVAALLEAVWAVALKQSEGFTRLWPGVVGVGVALLSFVLLTFALTGLPVGSAYAIWVGIGAAGVFVTGVLALDEPFSAARAGCVALILAGVAGLRLLEG</sequence>
<reference evidence="9 10" key="1">
    <citation type="submission" date="2017-05" db="EMBL/GenBank/DDBJ databases">
        <title>Complete genome sequence of Streptomyces sp. SCSIO 03032 revealed the diverse biosynthetic pathways for its bioactive secondary metabolites.</title>
        <authorList>
            <person name="Ma L."/>
            <person name="Zhu Y."/>
            <person name="Zhang W."/>
            <person name="Zhang G."/>
            <person name="Tian X."/>
            <person name="Zhang S."/>
            <person name="Zhang C."/>
        </authorList>
    </citation>
    <scope>NUCLEOTIDE SEQUENCE [LARGE SCALE GENOMIC DNA]</scope>
    <source>
        <strain evidence="9 10">SCSIO 03032</strain>
    </source>
</reference>
<dbReference type="EMBL" id="CP021121">
    <property type="protein sequence ID" value="ARQ67891.1"/>
    <property type="molecule type" value="Genomic_DNA"/>
</dbReference>
<protein>
    <submittedName>
        <fullName evidence="9">QacE family quaternary ammonium compound efflux SMR transporter</fullName>
    </submittedName>
</protein>
<evidence type="ECO:0000313" key="9">
    <source>
        <dbReference type="EMBL" id="ARQ67891.1"/>
    </source>
</evidence>
<dbReference type="PANTHER" id="PTHR30561:SF0">
    <property type="entry name" value="GUANIDINIUM EXPORTER"/>
    <property type="match status" value="1"/>
</dbReference>
<dbReference type="OrthoDB" id="21828at2"/>
<dbReference type="SUPFAM" id="SSF103481">
    <property type="entry name" value="Multidrug resistance efflux transporter EmrE"/>
    <property type="match status" value="1"/>
</dbReference>
<evidence type="ECO:0000256" key="8">
    <source>
        <dbReference type="SAM" id="Phobius"/>
    </source>
</evidence>
<keyword evidence="3" id="KW-1003">Cell membrane</keyword>
<dbReference type="InterPro" id="IPR037185">
    <property type="entry name" value="EmrE-like"/>
</dbReference>
<keyword evidence="10" id="KW-1185">Reference proteome</keyword>
<dbReference type="Pfam" id="PF00893">
    <property type="entry name" value="Multi_Drug_Res"/>
    <property type="match status" value="1"/>
</dbReference>
<keyword evidence="4 7" id="KW-0812">Transmembrane</keyword>
<feature type="transmembrane region" description="Helical" evidence="8">
    <location>
        <begin position="85"/>
        <end position="104"/>
    </location>
</feature>
<dbReference type="GO" id="GO:0005886">
    <property type="term" value="C:plasma membrane"/>
    <property type="evidence" value="ECO:0007669"/>
    <property type="project" value="UniProtKB-SubCell"/>
</dbReference>
<evidence type="ECO:0000313" key="10">
    <source>
        <dbReference type="Proteomes" id="UP000194218"/>
    </source>
</evidence>